<sequence>MMATQKNDIRKILEKVNGMKISGSSEKCGQNILDSVQARNDSVQIGRDSVPGRNDSVQNPGLIVADSQLLWTNNSSIPPEKCAQVPQNLDPKTQNLPPPPNADPPYLKFLSTKKTLRSETTVLDDEIRQKTNSLKSQLLLANQNVPNPGIQISSSCGDEFVNDFPRSDPILGQHNFPNDDGPEVITLDSDLEPDDSPQSDYDDDLILSQLENLRAIENDTPIGFCIPSSEDQKDLLDNEDAIIPTTENGSNCSNLLSNDFVAVEDINNNGKGTVSEQPNVVVVNETTNIGNTEMPRTLSKSVTVENSNSNESNGKSLLIDQNQKDATNTLESTTKTKESKSSGSNQSFDDDDPEEIVAMTTEPPSSALSESAVNSPSKLANSPKFTAPNQKSPSKRMNLENLPSRKPSKVAKLSLNPETMDTAQDVGTPISVRNESFESNNSEDSGISSSASTPIIPNVKKSSQIQICETDSDCEIMVVYDSSEAKKSEKSLPKDSTSAANCSETIVVESQVSEENGQSPINSDNEMVVESLNCLSNSSDANTVDETNPIPTTNPNVDFFTRMLDVLVTPTMRNLVETLESSAPNMEALEKTAAVLDDHDRPTTAFVSEESIESPASSKDQFINLPEVLSSTDPSTNPSTFPTTTNQINLPMRFYRPPESKDYSINREMRTTLTEMREKLGRINLNGSLENEDLHVFCD</sequence>
<accession>A0AC34Q2W4</accession>
<organism evidence="1 2">
    <name type="scientific">Panagrolaimus sp. JU765</name>
    <dbReference type="NCBI Taxonomy" id="591449"/>
    <lineage>
        <taxon>Eukaryota</taxon>
        <taxon>Metazoa</taxon>
        <taxon>Ecdysozoa</taxon>
        <taxon>Nematoda</taxon>
        <taxon>Chromadorea</taxon>
        <taxon>Rhabditida</taxon>
        <taxon>Tylenchina</taxon>
        <taxon>Panagrolaimomorpha</taxon>
        <taxon>Panagrolaimoidea</taxon>
        <taxon>Panagrolaimidae</taxon>
        <taxon>Panagrolaimus</taxon>
    </lineage>
</organism>
<dbReference type="Proteomes" id="UP000887576">
    <property type="component" value="Unplaced"/>
</dbReference>
<protein>
    <submittedName>
        <fullName evidence="2">WH2 domain-containing protein</fullName>
    </submittedName>
</protein>
<proteinExistence type="predicted"/>
<dbReference type="WBParaSite" id="JU765_v2.g12421.t1">
    <property type="protein sequence ID" value="JU765_v2.g12421.t1"/>
    <property type="gene ID" value="JU765_v2.g12421"/>
</dbReference>
<evidence type="ECO:0000313" key="2">
    <source>
        <dbReference type="WBParaSite" id="JU765_v2.g12421.t1"/>
    </source>
</evidence>
<name>A0AC34Q2W4_9BILA</name>
<evidence type="ECO:0000313" key="1">
    <source>
        <dbReference type="Proteomes" id="UP000887576"/>
    </source>
</evidence>
<reference evidence="2" key="1">
    <citation type="submission" date="2022-11" db="UniProtKB">
        <authorList>
            <consortium name="WormBaseParasite"/>
        </authorList>
    </citation>
    <scope>IDENTIFICATION</scope>
</reference>